<protein>
    <submittedName>
        <fullName evidence="2">Putative secreted protein</fullName>
    </submittedName>
</protein>
<evidence type="ECO:0000256" key="1">
    <source>
        <dbReference type="SAM" id="SignalP"/>
    </source>
</evidence>
<dbReference type="EMBL" id="GGFL01010386">
    <property type="protein sequence ID" value="MBW74564.1"/>
    <property type="molecule type" value="Transcribed_RNA"/>
</dbReference>
<keyword evidence="1" id="KW-0732">Signal</keyword>
<accession>A0A2M4DAF2</accession>
<proteinExistence type="predicted"/>
<evidence type="ECO:0000313" key="2">
    <source>
        <dbReference type="EMBL" id="MBW74564.1"/>
    </source>
</evidence>
<dbReference type="AlphaFoldDB" id="A0A2M4DAF2"/>
<reference evidence="2" key="1">
    <citation type="submission" date="2018-01" db="EMBL/GenBank/DDBJ databases">
        <title>An insight into the sialome of Amazonian anophelines.</title>
        <authorList>
            <person name="Ribeiro J.M."/>
            <person name="Scarpassa V."/>
            <person name="Calvo E."/>
        </authorList>
    </citation>
    <scope>NUCLEOTIDE SEQUENCE</scope>
</reference>
<name>A0A2M4DAF2_ANODA</name>
<organism evidence="2">
    <name type="scientific">Anopheles darlingi</name>
    <name type="common">Mosquito</name>
    <dbReference type="NCBI Taxonomy" id="43151"/>
    <lineage>
        <taxon>Eukaryota</taxon>
        <taxon>Metazoa</taxon>
        <taxon>Ecdysozoa</taxon>
        <taxon>Arthropoda</taxon>
        <taxon>Hexapoda</taxon>
        <taxon>Insecta</taxon>
        <taxon>Pterygota</taxon>
        <taxon>Neoptera</taxon>
        <taxon>Endopterygota</taxon>
        <taxon>Diptera</taxon>
        <taxon>Nematocera</taxon>
        <taxon>Culicoidea</taxon>
        <taxon>Culicidae</taxon>
        <taxon>Anophelinae</taxon>
        <taxon>Anopheles</taxon>
    </lineage>
</organism>
<feature type="chain" id="PRO_5014649824" evidence="1">
    <location>
        <begin position="16"/>
        <end position="79"/>
    </location>
</feature>
<sequence>MLLIVARSIWRSVACIEIALGFLVHPGYIDHRPTANGFPLASYRSELAHQCLCCAILNEPHLGSKSCSHRCSDRFLMSK</sequence>
<feature type="signal peptide" evidence="1">
    <location>
        <begin position="1"/>
        <end position="15"/>
    </location>
</feature>